<reference evidence="4 5" key="1">
    <citation type="submission" date="2019-03" db="EMBL/GenBank/DDBJ databases">
        <title>The genome sequence of a newly discovered highly antifungal drug resistant Aspergillus species, Aspergillus tanneri NIH 1004.</title>
        <authorList>
            <person name="Mounaud S."/>
            <person name="Singh I."/>
            <person name="Joardar V."/>
            <person name="Pakala S."/>
            <person name="Pakala S."/>
            <person name="Venepally P."/>
            <person name="Hoover J."/>
            <person name="Nierman W."/>
            <person name="Chung J."/>
            <person name="Losada L."/>
        </authorList>
    </citation>
    <scope>NUCLEOTIDE SEQUENCE [LARGE SCALE GENOMIC DNA]</scope>
    <source>
        <strain evidence="4 5">NIH1004</strain>
    </source>
</reference>
<keyword evidence="2" id="KW-0812">Transmembrane</keyword>
<name>A0A4S3JRZ7_9EURO</name>
<feature type="compositionally biased region" description="Polar residues" evidence="1">
    <location>
        <begin position="492"/>
        <end position="508"/>
    </location>
</feature>
<feature type="transmembrane region" description="Helical" evidence="2">
    <location>
        <begin position="220"/>
        <end position="242"/>
    </location>
</feature>
<dbReference type="EMBL" id="QUQM01000007">
    <property type="protein sequence ID" value="KAA8646071.1"/>
    <property type="molecule type" value="Genomic_DNA"/>
</dbReference>
<dbReference type="AlphaFoldDB" id="A0A4S3JRZ7"/>
<sequence length="566" mass="63351">MDHDDRGTASSSPVGSRGSLRIIDWALNTTSSSVMPRQSPALPSARDECCGLESAAGEEMNSLFMRALAPFQTGANDTDVLINQVHFNRTALNLYNYTLYTNGTLSNGSECYLAFDEFKPHLFAENGTVVNGTSCYAPVNRLGQHGSLGLFFAFMFSVSVFFTLINLRKHGRRLLPIDRRWNIMGRRLKWFWLLFVAVCGTVSCFMSVDVDRGYLQSAALTMQSVFYTLITPGLMAAVWEAVRHWGSWQERQIFDRDPYAFTKPSTREGQEFTLPILFYAFAIVNFILTVPRSWSAIERQRSAEQQELDARPVATDVRWRTAGFMALGGMLVICYSLEHSIYRYKPRPTGVLSQLLFYINEVPSEFLVVIALLGVRIGYSIMSSFEWSVSPLKSDVNSGWIYGLGYAPALLVIIVMNLCGFSELNEDRALIAQRDEIETAVANDVGVGQRKPSWWKSGRLRTFAREITGNRRLSSPDSNDLEHYVEMGVIKPQSQGNEPQKTETNPSSPFKEDTRVTTRIASQTSGTTSAASEPGLTPHRMEYVIQPGNPQNSSDDTLTDSAVPRR</sequence>
<comment type="caution">
    <text evidence="4">The sequence shown here is derived from an EMBL/GenBank/DDBJ whole genome shotgun (WGS) entry which is preliminary data.</text>
</comment>
<dbReference type="Proteomes" id="UP000308092">
    <property type="component" value="Unassembled WGS sequence"/>
</dbReference>
<feature type="region of interest" description="Disordered" evidence="1">
    <location>
        <begin position="490"/>
        <end position="566"/>
    </location>
</feature>
<feature type="transmembrane region" description="Helical" evidence="2">
    <location>
        <begin position="276"/>
        <end position="297"/>
    </location>
</feature>
<dbReference type="GeneID" id="54330196"/>
<keyword evidence="5" id="KW-1185">Reference proteome</keyword>
<feature type="transmembrane region" description="Helical" evidence="2">
    <location>
        <begin position="317"/>
        <end position="337"/>
    </location>
</feature>
<gene>
    <name evidence="3" type="ORF">ATNIH1004_007494</name>
    <name evidence="4" type="ORF">EYZ11_001931</name>
</gene>
<keyword evidence="2" id="KW-0472">Membrane</keyword>
<proteinExistence type="predicted"/>
<evidence type="ECO:0000313" key="5">
    <source>
        <dbReference type="Proteomes" id="UP000308092"/>
    </source>
</evidence>
<organism evidence="4 5">
    <name type="scientific">Aspergillus tanneri</name>
    <dbReference type="NCBI Taxonomy" id="1220188"/>
    <lineage>
        <taxon>Eukaryota</taxon>
        <taxon>Fungi</taxon>
        <taxon>Dikarya</taxon>
        <taxon>Ascomycota</taxon>
        <taxon>Pezizomycotina</taxon>
        <taxon>Eurotiomycetes</taxon>
        <taxon>Eurotiomycetidae</taxon>
        <taxon>Eurotiales</taxon>
        <taxon>Aspergillaceae</taxon>
        <taxon>Aspergillus</taxon>
        <taxon>Aspergillus subgen. Circumdati</taxon>
    </lineage>
</organism>
<feature type="transmembrane region" description="Helical" evidence="2">
    <location>
        <begin position="358"/>
        <end position="379"/>
    </location>
</feature>
<feature type="transmembrane region" description="Helical" evidence="2">
    <location>
        <begin position="399"/>
        <end position="419"/>
    </location>
</feature>
<feature type="compositionally biased region" description="Low complexity" evidence="1">
    <location>
        <begin position="521"/>
        <end position="532"/>
    </location>
</feature>
<reference evidence="3 6" key="2">
    <citation type="submission" date="2019-08" db="EMBL/GenBank/DDBJ databases">
        <title>The genome sequence of a newly discovered highly antifungal drug resistant Aspergillus species, Aspergillus tanneri NIH 1004.</title>
        <authorList>
            <person name="Mounaud S."/>
            <person name="Singh I."/>
            <person name="Joardar V."/>
            <person name="Pakala S."/>
            <person name="Pakala S."/>
            <person name="Venepally P."/>
            <person name="Chung J.K."/>
            <person name="Losada L."/>
            <person name="Nierman W.C."/>
        </authorList>
    </citation>
    <scope>NUCLEOTIDE SEQUENCE [LARGE SCALE GENOMIC DNA]</scope>
    <source>
        <strain evidence="3 6">NIH1004</strain>
    </source>
</reference>
<protein>
    <submittedName>
        <fullName evidence="4">Uncharacterized protein</fullName>
    </submittedName>
</protein>
<keyword evidence="2" id="KW-1133">Transmembrane helix</keyword>
<feature type="transmembrane region" description="Helical" evidence="2">
    <location>
        <begin position="148"/>
        <end position="167"/>
    </location>
</feature>
<dbReference type="Proteomes" id="UP000324241">
    <property type="component" value="Unassembled WGS sequence"/>
</dbReference>
<dbReference type="STRING" id="1220188.A0A4S3JRZ7"/>
<feature type="transmembrane region" description="Helical" evidence="2">
    <location>
        <begin position="188"/>
        <end position="208"/>
    </location>
</feature>
<evidence type="ECO:0000313" key="4">
    <source>
        <dbReference type="EMBL" id="THC98579.1"/>
    </source>
</evidence>
<dbReference type="RefSeq" id="XP_033425432.1">
    <property type="nucleotide sequence ID" value="XM_033572117.1"/>
</dbReference>
<evidence type="ECO:0000256" key="2">
    <source>
        <dbReference type="SAM" id="Phobius"/>
    </source>
</evidence>
<evidence type="ECO:0000313" key="6">
    <source>
        <dbReference type="Proteomes" id="UP000324241"/>
    </source>
</evidence>
<dbReference type="VEuPathDB" id="FungiDB:EYZ11_001931"/>
<dbReference type="EMBL" id="SOSA01000040">
    <property type="protein sequence ID" value="THC98579.1"/>
    <property type="molecule type" value="Genomic_DNA"/>
</dbReference>
<dbReference type="Pfam" id="PF10361">
    <property type="entry name" value="DUF2434"/>
    <property type="match status" value="1"/>
</dbReference>
<dbReference type="OrthoDB" id="5308502at2759"/>
<evidence type="ECO:0000313" key="3">
    <source>
        <dbReference type="EMBL" id="KAA8646071.1"/>
    </source>
</evidence>
<feature type="compositionally biased region" description="Polar residues" evidence="1">
    <location>
        <begin position="548"/>
        <end position="560"/>
    </location>
</feature>
<dbReference type="InterPro" id="IPR018830">
    <property type="entry name" value="DUF2434"/>
</dbReference>
<evidence type="ECO:0000256" key="1">
    <source>
        <dbReference type="SAM" id="MobiDB-lite"/>
    </source>
</evidence>
<accession>A0A4S3JRZ7</accession>